<evidence type="ECO:0000259" key="3">
    <source>
        <dbReference type="Pfam" id="PF13556"/>
    </source>
</evidence>
<dbReference type="InterPro" id="IPR051448">
    <property type="entry name" value="CdaR-like_regulators"/>
</dbReference>
<sequence length="389" mass="44199">MAISILLSKLYHSVVGHYPIKLVAGESGLSNAVKWVHMVENKEISSFLDGQEIVFTTGIGVQTPEDLLALIKENVCNRASGMVVNIGPYIKEVTPEMLDYCNEVHFPLFVVPWQVKMARIIKVFCSYILESEKHEVELASAVQNAVYSPEQTRLYVPVFEEHGFREPGKFHVAILDAGDGKTSQEIRVDRKRKIEFRLESFQAKAIVADMDTAFVLFFMDVTADGINDFAEKLLAFMNAKYENAAFRIAIGNEVSRLSELVTSYTQACRIFQISGDTDEGRFITNYSEIGAYKVLLELDRQEVSEAYIQETIGPLIEYDKLNNSDFVQVLDLYLRHSGRVHPVASTLFVHRNTINYKLKRIEKLLDCDLSDFYVRLNLAVALMLRKISR</sequence>
<accession>A0A7X3JZJ9</accession>
<dbReference type="PANTHER" id="PTHR33744:SF1">
    <property type="entry name" value="DNA-BINDING TRANSCRIPTIONAL ACTIVATOR ADER"/>
    <property type="match status" value="1"/>
</dbReference>
<dbReference type="Pfam" id="PF07905">
    <property type="entry name" value="PucR"/>
    <property type="match status" value="1"/>
</dbReference>
<dbReference type="Pfam" id="PF13556">
    <property type="entry name" value="HTH_30"/>
    <property type="match status" value="1"/>
</dbReference>
<evidence type="ECO:0000313" key="6">
    <source>
        <dbReference type="Proteomes" id="UP000490800"/>
    </source>
</evidence>
<comment type="similarity">
    <text evidence="1">Belongs to the CdaR family.</text>
</comment>
<reference evidence="5 6" key="1">
    <citation type="journal article" date="2019" name="Microorganisms">
        <title>Paenibacillus lutrae sp. nov., A Chitinolytic Species Isolated from A River Otter in Castril Natural Park, Granada, Spain.</title>
        <authorList>
            <person name="Rodriguez M."/>
            <person name="Reina J.C."/>
            <person name="Bejar V."/>
            <person name="Llamas I."/>
        </authorList>
    </citation>
    <scope>NUCLEOTIDE SEQUENCE [LARGE SCALE GENOMIC DNA]</scope>
    <source>
        <strain evidence="5 6">N10</strain>
    </source>
</reference>
<dbReference type="InterPro" id="IPR041522">
    <property type="entry name" value="CdaR_GGDEF"/>
</dbReference>
<dbReference type="OrthoDB" id="142218at2"/>
<dbReference type="InterPro" id="IPR025736">
    <property type="entry name" value="PucR_C-HTH_dom"/>
</dbReference>
<organism evidence="5 6">
    <name type="scientific">Paenibacillus lutrae</name>
    <dbReference type="NCBI Taxonomy" id="2078573"/>
    <lineage>
        <taxon>Bacteria</taxon>
        <taxon>Bacillati</taxon>
        <taxon>Bacillota</taxon>
        <taxon>Bacilli</taxon>
        <taxon>Bacillales</taxon>
        <taxon>Paenibacillaceae</taxon>
        <taxon>Paenibacillus</taxon>
    </lineage>
</organism>
<feature type="domain" description="CdaR GGDEF-like" evidence="4">
    <location>
        <begin position="161"/>
        <end position="269"/>
    </location>
</feature>
<gene>
    <name evidence="5" type="ORF">EDM21_11395</name>
</gene>
<dbReference type="EMBL" id="RHLK01000005">
    <property type="protein sequence ID" value="MVP00115.1"/>
    <property type="molecule type" value="Genomic_DNA"/>
</dbReference>
<proteinExistence type="inferred from homology"/>
<feature type="domain" description="PucR C-terminal helix-turn-helix" evidence="3">
    <location>
        <begin position="327"/>
        <end position="383"/>
    </location>
</feature>
<evidence type="ECO:0000256" key="1">
    <source>
        <dbReference type="ARBA" id="ARBA00006754"/>
    </source>
</evidence>
<evidence type="ECO:0000259" key="2">
    <source>
        <dbReference type="Pfam" id="PF07905"/>
    </source>
</evidence>
<protein>
    <submittedName>
        <fullName evidence="5">PucR family transcriptional regulator</fullName>
    </submittedName>
</protein>
<dbReference type="InterPro" id="IPR012914">
    <property type="entry name" value="PucR_dom"/>
</dbReference>
<dbReference type="Gene3D" id="1.10.10.2840">
    <property type="entry name" value="PucR C-terminal helix-turn-helix domain"/>
    <property type="match status" value="1"/>
</dbReference>
<keyword evidence="6" id="KW-1185">Reference proteome</keyword>
<dbReference type="Pfam" id="PF17853">
    <property type="entry name" value="GGDEF_2"/>
    <property type="match status" value="1"/>
</dbReference>
<evidence type="ECO:0000313" key="5">
    <source>
        <dbReference type="EMBL" id="MVP00115.1"/>
    </source>
</evidence>
<dbReference type="InterPro" id="IPR042070">
    <property type="entry name" value="PucR_C-HTH_sf"/>
</dbReference>
<dbReference type="PANTHER" id="PTHR33744">
    <property type="entry name" value="CARBOHYDRATE DIACID REGULATOR"/>
    <property type="match status" value="1"/>
</dbReference>
<dbReference type="Proteomes" id="UP000490800">
    <property type="component" value="Unassembled WGS sequence"/>
</dbReference>
<comment type="caution">
    <text evidence="5">The sequence shown here is derived from an EMBL/GenBank/DDBJ whole genome shotgun (WGS) entry which is preliminary data.</text>
</comment>
<dbReference type="RefSeq" id="WP_157335570.1">
    <property type="nucleotide sequence ID" value="NZ_RHLK01000005.1"/>
</dbReference>
<feature type="domain" description="Purine catabolism PurC-like" evidence="2">
    <location>
        <begin position="20"/>
        <end position="128"/>
    </location>
</feature>
<dbReference type="AlphaFoldDB" id="A0A7X3JZJ9"/>
<name>A0A7X3JZJ9_9BACL</name>
<evidence type="ECO:0000259" key="4">
    <source>
        <dbReference type="Pfam" id="PF17853"/>
    </source>
</evidence>